<evidence type="ECO:0000256" key="1">
    <source>
        <dbReference type="ARBA" id="ARBA00023002"/>
    </source>
</evidence>
<dbReference type="PANTHER" id="PTHR14239:SF0">
    <property type="entry name" value="F420-DEPENDENT NADP REDUCTASE"/>
    <property type="match status" value="1"/>
</dbReference>
<dbReference type="eggNOG" id="COG2085">
    <property type="taxonomic scope" value="Bacteria"/>
</dbReference>
<dbReference type="InterPro" id="IPR051267">
    <property type="entry name" value="STEAP_metalloreductase"/>
</dbReference>
<evidence type="ECO:0000313" key="4">
    <source>
        <dbReference type="Proteomes" id="UP000001351"/>
    </source>
</evidence>
<dbReference type="Gene3D" id="3.40.50.720">
    <property type="entry name" value="NAD(P)-binding Rossmann-like Domain"/>
    <property type="match status" value="1"/>
</dbReference>
<dbReference type="Pfam" id="PF03807">
    <property type="entry name" value="F420_oxidored"/>
    <property type="match status" value="1"/>
</dbReference>
<dbReference type="InterPro" id="IPR028939">
    <property type="entry name" value="P5C_Rdtase_cat_N"/>
</dbReference>
<dbReference type="GO" id="GO:0008823">
    <property type="term" value="F:cupric reductase (NADH) activity"/>
    <property type="evidence" value="ECO:0007669"/>
    <property type="project" value="TreeGrafter"/>
</dbReference>
<dbReference type="Proteomes" id="UP000001351">
    <property type="component" value="Chromosome"/>
</dbReference>
<reference evidence="3 4" key="1">
    <citation type="journal article" date="2011" name="Mol. Biol. Evol.">
        <title>Comparative genomic analysis of fruiting body formation in Myxococcales.</title>
        <authorList>
            <person name="Huntley S."/>
            <person name="Hamann N."/>
            <person name="Wegener-Feldbrugge S."/>
            <person name="Treuner-Lange A."/>
            <person name="Kube M."/>
            <person name="Reinhardt R."/>
            <person name="Klages S."/>
            <person name="Muller R."/>
            <person name="Ronning C.M."/>
            <person name="Nierman W.C."/>
            <person name="Sogaard-Andersen L."/>
        </authorList>
    </citation>
    <scope>NUCLEOTIDE SEQUENCE [LARGE SCALE GENOMIC DNA]</scope>
    <source>
        <strain evidence="3 4">DW4/3-1</strain>
    </source>
</reference>
<dbReference type="STRING" id="378806.STAUR_3199"/>
<dbReference type="OrthoDB" id="3194817at2"/>
<keyword evidence="1" id="KW-0560">Oxidoreductase</keyword>
<sequence length="216" mass="22205">MSQTSKIAIIGAGNVGASLGINLAGHGYSIRFGVREGSGVSDELLKKCQGRAEAIHVSAAAQWADIVFLAVPGEAAREAVRSLGEVKGKILVDCTNPVAWGSDGPKLASPAEGSTAAMLATAFPGWRVVKGFSTFGSEFHLNPSVGGTSVDVQLASDDAEAKALVSSIATKAGFTPVDAGPLRNAALLESLAVLWIHLAVKGGQGRQIAFKLLKRE</sequence>
<evidence type="ECO:0000313" key="3">
    <source>
        <dbReference type="EMBL" id="ADO70991.1"/>
    </source>
</evidence>
<organism evidence="3 4">
    <name type="scientific">Stigmatella aurantiaca (strain DW4/3-1)</name>
    <dbReference type="NCBI Taxonomy" id="378806"/>
    <lineage>
        <taxon>Bacteria</taxon>
        <taxon>Pseudomonadati</taxon>
        <taxon>Myxococcota</taxon>
        <taxon>Myxococcia</taxon>
        <taxon>Myxococcales</taxon>
        <taxon>Cystobacterineae</taxon>
        <taxon>Archangiaceae</taxon>
        <taxon>Stigmatella</taxon>
    </lineage>
</organism>
<dbReference type="GO" id="GO:0015677">
    <property type="term" value="P:copper ion import"/>
    <property type="evidence" value="ECO:0007669"/>
    <property type="project" value="TreeGrafter"/>
</dbReference>
<dbReference type="RefSeq" id="WP_013375626.1">
    <property type="nucleotide sequence ID" value="NC_014623.1"/>
</dbReference>
<name>E3FVG5_STIAD</name>
<accession>E3FVG5</accession>
<dbReference type="KEGG" id="sur:STAUR_3199"/>
<keyword evidence="4" id="KW-1185">Reference proteome</keyword>
<dbReference type="EMBL" id="CP002271">
    <property type="protein sequence ID" value="ADO70991.1"/>
    <property type="molecule type" value="Genomic_DNA"/>
</dbReference>
<dbReference type="SUPFAM" id="SSF51735">
    <property type="entry name" value="NAD(P)-binding Rossmann-fold domains"/>
    <property type="match status" value="1"/>
</dbReference>
<evidence type="ECO:0000259" key="2">
    <source>
        <dbReference type="Pfam" id="PF03807"/>
    </source>
</evidence>
<dbReference type="PANTHER" id="PTHR14239">
    <property type="entry name" value="DUDULIN-RELATED"/>
    <property type="match status" value="1"/>
</dbReference>
<dbReference type="GO" id="GO:0005886">
    <property type="term" value="C:plasma membrane"/>
    <property type="evidence" value="ECO:0007669"/>
    <property type="project" value="TreeGrafter"/>
</dbReference>
<proteinExistence type="predicted"/>
<dbReference type="GO" id="GO:0052851">
    <property type="term" value="F:ferric-chelate reductase (NADPH) activity"/>
    <property type="evidence" value="ECO:0007669"/>
    <property type="project" value="TreeGrafter"/>
</dbReference>
<feature type="domain" description="Pyrroline-5-carboxylate reductase catalytic N-terminal" evidence="2">
    <location>
        <begin position="6"/>
        <end position="97"/>
    </location>
</feature>
<dbReference type="HOGENOM" id="CLU_076368_2_1_7"/>
<protein>
    <submittedName>
        <fullName evidence="3">NADP oxidoreductase coenzyme F420-dependent</fullName>
    </submittedName>
</protein>
<dbReference type="AlphaFoldDB" id="E3FVG5"/>
<gene>
    <name evidence="3" type="ordered locus">STAUR_3199</name>
</gene>
<dbReference type="InterPro" id="IPR036291">
    <property type="entry name" value="NAD(P)-bd_dom_sf"/>
</dbReference>